<dbReference type="FunFam" id="3.30.565.10:FF:000006">
    <property type="entry name" value="Sensor histidine kinase WalK"/>
    <property type="match status" value="1"/>
</dbReference>
<keyword evidence="8" id="KW-0175">Coiled coil</keyword>
<dbReference type="SUPFAM" id="SSF55874">
    <property type="entry name" value="ATPase domain of HSP90 chaperone/DNA topoisomerase II/histidine kinase"/>
    <property type="match status" value="1"/>
</dbReference>
<dbReference type="OrthoDB" id="9809348at2"/>
<accession>B8I271</accession>
<dbReference type="HOGENOM" id="CLU_011115_3_0_9"/>
<evidence type="ECO:0000313" key="12">
    <source>
        <dbReference type="EMBL" id="ACL75897.1"/>
    </source>
</evidence>
<dbReference type="PANTHER" id="PTHR45453">
    <property type="entry name" value="PHOSPHATE REGULON SENSOR PROTEIN PHOR"/>
    <property type="match status" value="1"/>
</dbReference>
<dbReference type="eggNOG" id="COG5002">
    <property type="taxonomic scope" value="Bacteria"/>
</dbReference>
<keyword evidence="6 12" id="KW-0418">Kinase</keyword>
<dbReference type="GO" id="GO:0000155">
    <property type="term" value="F:phosphorelay sensor kinase activity"/>
    <property type="evidence" value="ECO:0007669"/>
    <property type="project" value="InterPro"/>
</dbReference>
<organism evidence="12 13">
    <name type="scientific">Ruminiclostridium cellulolyticum (strain ATCC 35319 / DSM 5812 / JCM 6584 / H10)</name>
    <name type="common">Clostridium cellulolyticum</name>
    <dbReference type="NCBI Taxonomy" id="394503"/>
    <lineage>
        <taxon>Bacteria</taxon>
        <taxon>Bacillati</taxon>
        <taxon>Bacillota</taxon>
        <taxon>Clostridia</taxon>
        <taxon>Eubacteriales</taxon>
        <taxon>Oscillospiraceae</taxon>
        <taxon>Ruminiclostridium</taxon>
    </lineage>
</organism>
<gene>
    <name evidence="12" type="ordered locus">Ccel_1545</name>
</gene>
<dbReference type="SMART" id="SM00388">
    <property type="entry name" value="HisKA"/>
    <property type="match status" value="1"/>
</dbReference>
<dbReference type="InterPro" id="IPR003661">
    <property type="entry name" value="HisK_dim/P_dom"/>
</dbReference>
<evidence type="ECO:0000256" key="7">
    <source>
        <dbReference type="ARBA" id="ARBA00023012"/>
    </source>
</evidence>
<dbReference type="CDD" id="cd00075">
    <property type="entry name" value="HATPase"/>
    <property type="match status" value="1"/>
</dbReference>
<sequence precursor="true">MNFKYNFVLIVLAVCSLLIFSGCTNESDKVITAPKSIGGVLDLTDWDFEKDGIIPLDGEWEFYWEEMLEWSDFQSHIPVKTGNIYVPGSWNKYKIDGKKLSSNGYATYRLTVVTSSTSNTLALKIPRIFTAYSLWSNDGLLVSSGKIAKNKEGMVPQYYPKIVTLNPNGTTFQLIVQVSNFSHRSGGILESIKLGTERQIIMARENKLALELLLFGCLMIMGIYHIVLFSFRKKNLSPLYFGVYCVLIAIRTLFVGEIFFIQLFPDFNWELQHKIQTLTFYAGVPIFATFVNSVFTDEFPKSALKFSQAAGALFCLLVLLTPARIFTYFNPLYQVITLIVIIFVVRSFILACARKRSGALIFTIGGLFFILTALNDIVFLSIPFNDNNLPYLRYIIVTGNLSSLGLIILVFSQSIMLAANFSKAFSQVEVMSEQLIIADKQKNTLLSSLEDKVRERTMDLEESNRQLESVCKNLSLMERTRKDLLTSISHDLRTPMTLIRGYTEAFLDDMVNNKEDQKKYLKLIHNKIIGLSNLTDNIFELSQLESREIKLELQKVSMADIMAKLDSKYRYDVENAGLNYIVEIPDEALDYIYIDINQMDRVFSNLIYNAIKHTPKGSITVTSSLSGDYVLYCISDTGKGISHDDIPYVFDRFYTGSKSRNSSSSGGGLGLAIVKEIVEYHGGSVRVKSTPNEGSSFIVTISRSLELL</sequence>
<dbReference type="PROSITE" id="PS51257">
    <property type="entry name" value="PROKAR_LIPOPROTEIN"/>
    <property type="match status" value="1"/>
</dbReference>
<keyword evidence="9" id="KW-0472">Membrane</keyword>
<dbReference type="Gene3D" id="2.60.120.260">
    <property type="entry name" value="Galactose-binding domain-like"/>
    <property type="match status" value="1"/>
</dbReference>
<dbReference type="InterPro" id="IPR011623">
    <property type="entry name" value="7TMR_DISM_rcpt_extracell_dom1"/>
</dbReference>
<dbReference type="Gene3D" id="1.10.287.130">
    <property type="match status" value="1"/>
</dbReference>
<dbReference type="CDD" id="cd00082">
    <property type="entry name" value="HisKA"/>
    <property type="match status" value="1"/>
</dbReference>
<dbReference type="KEGG" id="cce:Ccel_1545"/>
<dbReference type="Pfam" id="PF02518">
    <property type="entry name" value="HATPase_c"/>
    <property type="match status" value="1"/>
</dbReference>
<keyword evidence="10" id="KW-0732">Signal</keyword>
<keyword evidence="7" id="KW-0902">Two-component regulatory system</keyword>
<comment type="catalytic activity">
    <reaction evidence="1">
        <text>ATP + protein L-histidine = ADP + protein N-phospho-L-histidine.</text>
        <dbReference type="EC" id="2.7.13.3"/>
    </reaction>
</comment>
<evidence type="ECO:0000256" key="2">
    <source>
        <dbReference type="ARBA" id="ARBA00004370"/>
    </source>
</evidence>
<dbReference type="PRINTS" id="PR00344">
    <property type="entry name" value="BCTRLSENSOR"/>
</dbReference>
<dbReference type="Pfam" id="PF07695">
    <property type="entry name" value="7TMR-DISM_7TM"/>
    <property type="match status" value="1"/>
</dbReference>
<evidence type="ECO:0000256" key="6">
    <source>
        <dbReference type="ARBA" id="ARBA00022777"/>
    </source>
</evidence>
<feature type="transmembrane region" description="Helical" evidence="9">
    <location>
        <begin position="239"/>
        <end position="263"/>
    </location>
</feature>
<dbReference type="InterPro" id="IPR005467">
    <property type="entry name" value="His_kinase_dom"/>
</dbReference>
<feature type="transmembrane region" description="Helical" evidence="9">
    <location>
        <begin position="360"/>
        <end position="382"/>
    </location>
</feature>
<keyword evidence="9" id="KW-1133">Transmembrane helix</keyword>
<reference evidence="12 13" key="1">
    <citation type="submission" date="2009-01" db="EMBL/GenBank/DDBJ databases">
        <title>Complete sequence of Clostridium cellulolyticum H10.</title>
        <authorList>
            <consortium name="US DOE Joint Genome Institute"/>
            <person name="Lucas S."/>
            <person name="Copeland A."/>
            <person name="Lapidus A."/>
            <person name="Glavina del Rio T."/>
            <person name="Dalin E."/>
            <person name="Tice H."/>
            <person name="Bruce D."/>
            <person name="Goodwin L."/>
            <person name="Pitluck S."/>
            <person name="Chertkov O."/>
            <person name="Saunders E."/>
            <person name="Brettin T."/>
            <person name="Detter J.C."/>
            <person name="Han C."/>
            <person name="Larimer F."/>
            <person name="Land M."/>
            <person name="Hauser L."/>
            <person name="Kyrpides N."/>
            <person name="Ivanova N."/>
            <person name="Zhou J."/>
            <person name="Richardson P."/>
        </authorList>
    </citation>
    <scope>NUCLEOTIDE SEQUENCE [LARGE SCALE GENOMIC DNA]</scope>
    <source>
        <strain evidence="13">ATCC 35319 / DSM 5812 / JCM 6584 / H10</strain>
    </source>
</reference>
<dbReference type="GO" id="GO:0004721">
    <property type="term" value="F:phosphoprotein phosphatase activity"/>
    <property type="evidence" value="ECO:0007669"/>
    <property type="project" value="TreeGrafter"/>
</dbReference>
<evidence type="ECO:0000259" key="11">
    <source>
        <dbReference type="PROSITE" id="PS50109"/>
    </source>
</evidence>
<keyword evidence="9" id="KW-0812">Transmembrane</keyword>
<dbReference type="PANTHER" id="PTHR45453:SF1">
    <property type="entry name" value="PHOSPHATE REGULON SENSOR PROTEIN PHOR"/>
    <property type="match status" value="1"/>
</dbReference>
<feature type="chain" id="PRO_5002873645" description="histidine kinase" evidence="10">
    <location>
        <begin position="27"/>
        <end position="708"/>
    </location>
</feature>
<dbReference type="AlphaFoldDB" id="B8I271"/>
<dbReference type="SMART" id="SM00387">
    <property type="entry name" value="HATPase_c"/>
    <property type="match status" value="1"/>
</dbReference>
<dbReference type="EMBL" id="CP001348">
    <property type="protein sequence ID" value="ACL75897.1"/>
    <property type="molecule type" value="Genomic_DNA"/>
</dbReference>
<evidence type="ECO:0000256" key="5">
    <source>
        <dbReference type="ARBA" id="ARBA00022679"/>
    </source>
</evidence>
<dbReference type="InterPro" id="IPR036890">
    <property type="entry name" value="HATPase_C_sf"/>
</dbReference>
<dbReference type="InterPro" id="IPR008979">
    <property type="entry name" value="Galactose-bd-like_sf"/>
</dbReference>
<keyword evidence="4" id="KW-0597">Phosphoprotein</keyword>
<dbReference type="EC" id="2.7.13.3" evidence="3"/>
<dbReference type="PROSITE" id="PS50109">
    <property type="entry name" value="HIS_KIN"/>
    <property type="match status" value="1"/>
</dbReference>
<feature type="transmembrane region" description="Helical" evidence="9">
    <location>
        <begin position="332"/>
        <end position="353"/>
    </location>
</feature>
<feature type="transmembrane region" description="Helical" evidence="9">
    <location>
        <begin position="394"/>
        <end position="419"/>
    </location>
</feature>
<dbReference type="Gene3D" id="3.30.565.10">
    <property type="entry name" value="Histidine kinase-like ATPase, C-terminal domain"/>
    <property type="match status" value="1"/>
</dbReference>
<feature type="coiled-coil region" evidence="8">
    <location>
        <begin position="446"/>
        <end position="480"/>
    </location>
</feature>
<feature type="transmembrane region" description="Helical" evidence="9">
    <location>
        <begin position="208"/>
        <end position="227"/>
    </location>
</feature>
<dbReference type="Proteomes" id="UP000001349">
    <property type="component" value="Chromosome"/>
</dbReference>
<dbReference type="STRING" id="394503.Ccel_1545"/>
<dbReference type="SUPFAM" id="SSF47384">
    <property type="entry name" value="Homodimeric domain of signal transducing histidine kinase"/>
    <property type="match status" value="1"/>
</dbReference>
<dbReference type="InterPro" id="IPR003594">
    <property type="entry name" value="HATPase_dom"/>
</dbReference>
<dbReference type="InterPro" id="IPR050351">
    <property type="entry name" value="BphY/WalK/GraS-like"/>
</dbReference>
<feature type="domain" description="Histidine kinase" evidence="11">
    <location>
        <begin position="487"/>
        <end position="705"/>
    </location>
</feature>
<name>B8I271_RUMCH</name>
<evidence type="ECO:0000256" key="3">
    <source>
        <dbReference type="ARBA" id="ARBA00012438"/>
    </source>
</evidence>
<evidence type="ECO:0000256" key="4">
    <source>
        <dbReference type="ARBA" id="ARBA00022553"/>
    </source>
</evidence>
<dbReference type="SUPFAM" id="SSF49785">
    <property type="entry name" value="Galactose-binding domain-like"/>
    <property type="match status" value="1"/>
</dbReference>
<evidence type="ECO:0000256" key="10">
    <source>
        <dbReference type="SAM" id="SignalP"/>
    </source>
</evidence>
<dbReference type="InterPro" id="IPR036097">
    <property type="entry name" value="HisK_dim/P_sf"/>
</dbReference>
<dbReference type="InterPro" id="IPR004358">
    <property type="entry name" value="Sig_transdc_His_kin-like_C"/>
</dbReference>
<protein>
    <recommendedName>
        <fullName evidence="3">histidine kinase</fullName>
        <ecNumber evidence="3">2.7.13.3</ecNumber>
    </recommendedName>
</protein>
<dbReference type="Pfam" id="PF00512">
    <property type="entry name" value="HisKA"/>
    <property type="match status" value="1"/>
</dbReference>
<dbReference type="GO" id="GO:0016036">
    <property type="term" value="P:cellular response to phosphate starvation"/>
    <property type="evidence" value="ECO:0007669"/>
    <property type="project" value="TreeGrafter"/>
</dbReference>
<dbReference type="RefSeq" id="WP_015925037.1">
    <property type="nucleotide sequence ID" value="NC_011898.1"/>
</dbReference>
<evidence type="ECO:0000256" key="9">
    <source>
        <dbReference type="SAM" id="Phobius"/>
    </source>
</evidence>
<comment type="subcellular location">
    <subcellularLocation>
        <location evidence="2">Membrane</location>
    </subcellularLocation>
</comment>
<feature type="signal peptide" evidence="10">
    <location>
        <begin position="1"/>
        <end position="26"/>
    </location>
</feature>
<keyword evidence="5" id="KW-0808">Transferase</keyword>
<proteinExistence type="predicted"/>
<dbReference type="GO" id="GO:0005886">
    <property type="term" value="C:plasma membrane"/>
    <property type="evidence" value="ECO:0007669"/>
    <property type="project" value="TreeGrafter"/>
</dbReference>
<feature type="transmembrane region" description="Helical" evidence="9">
    <location>
        <begin position="275"/>
        <end position="295"/>
    </location>
</feature>
<evidence type="ECO:0000313" key="13">
    <source>
        <dbReference type="Proteomes" id="UP000001349"/>
    </source>
</evidence>
<evidence type="ECO:0000256" key="1">
    <source>
        <dbReference type="ARBA" id="ARBA00000085"/>
    </source>
</evidence>
<keyword evidence="13" id="KW-1185">Reference proteome</keyword>
<feature type="transmembrane region" description="Helical" evidence="9">
    <location>
        <begin position="307"/>
        <end position="326"/>
    </location>
</feature>
<evidence type="ECO:0000256" key="8">
    <source>
        <dbReference type="SAM" id="Coils"/>
    </source>
</evidence>